<dbReference type="EMBL" id="CAJOAY010020547">
    <property type="protein sequence ID" value="CAF4340467.1"/>
    <property type="molecule type" value="Genomic_DNA"/>
</dbReference>
<reference evidence="1" key="1">
    <citation type="submission" date="2021-02" db="EMBL/GenBank/DDBJ databases">
        <authorList>
            <person name="Nowell W R."/>
        </authorList>
    </citation>
    <scope>NUCLEOTIDE SEQUENCE</scope>
</reference>
<name>A0A820KCD0_9BILA</name>
<feature type="non-terminal residue" evidence="1">
    <location>
        <position position="155"/>
    </location>
</feature>
<gene>
    <name evidence="1" type="ORF">OKA104_LOCUS48254</name>
</gene>
<accession>A0A820KCD0</accession>
<organism evidence="1 2">
    <name type="scientific">Adineta steineri</name>
    <dbReference type="NCBI Taxonomy" id="433720"/>
    <lineage>
        <taxon>Eukaryota</taxon>
        <taxon>Metazoa</taxon>
        <taxon>Spiralia</taxon>
        <taxon>Gnathifera</taxon>
        <taxon>Rotifera</taxon>
        <taxon>Eurotatoria</taxon>
        <taxon>Bdelloidea</taxon>
        <taxon>Adinetida</taxon>
        <taxon>Adinetidae</taxon>
        <taxon>Adineta</taxon>
    </lineage>
</organism>
<sequence>INHVPLIQQPVCSEAVRNAVDPVLLSQQRAKLAKMQTFLFSLLNTLADASHSIDLISTQCNKYHLNIDFECADKPTSNGFHGHLLIEQIEVADGFGINKKLAKKQVYANALKSISSAKSFSLELRKEIRWALVYHQDSAGLLKIPPPRRPMALRT</sequence>
<evidence type="ECO:0000313" key="1">
    <source>
        <dbReference type="EMBL" id="CAF4340467.1"/>
    </source>
</evidence>
<dbReference type="AlphaFoldDB" id="A0A820KCD0"/>
<evidence type="ECO:0000313" key="2">
    <source>
        <dbReference type="Proteomes" id="UP000663881"/>
    </source>
</evidence>
<proteinExistence type="predicted"/>
<feature type="non-terminal residue" evidence="1">
    <location>
        <position position="1"/>
    </location>
</feature>
<protein>
    <submittedName>
        <fullName evidence="1">Uncharacterized protein</fullName>
    </submittedName>
</protein>
<comment type="caution">
    <text evidence="1">The sequence shown here is derived from an EMBL/GenBank/DDBJ whole genome shotgun (WGS) entry which is preliminary data.</text>
</comment>
<dbReference type="Proteomes" id="UP000663881">
    <property type="component" value="Unassembled WGS sequence"/>
</dbReference>